<dbReference type="EMBL" id="CAJOBP010059059">
    <property type="protein sequence ID" value="CAF4844566.1"/>
    <property type="molecule type" value="Genomic_DNA"/>
</dbReference>
<sequence length="77" mass="8552">RQMKIGRDEPIESSTCFSKDPFPIPRNTPMLLVPKFATAMSNILSLVKSPTATIYGVDPLPVGYWIGVEKEVPFCPK</sequence>
<comment type="caution">
    <text evidence="1">The sequence shown here is derived from an EMBL/GenBank/DDBJ whole genome shotgun (WGS) entry which is preliminary data.</text>
</comment>
<organism evidence="1 2">
    <name type="scientific">Rotaria socialis</name>
    <dbReference type="NCBI Taxonomy" id="392032"/>
    <lineage>
        <taxon>Eukaryota</taxon>
        <taxon>Metazoa</taxon>
        <taxon>Spiralia</taxon>
        <taxon>Gnathifera</taxon>
        <taxon>Rotifera</taxon>
        <taxon>Eurotatoria</taxon>
        <taxon>Bdelloidea</taxon>
        <taxon>Philodinida</taxon>
        <taxon>Philodinidae</taxon>
        <taxon>Rotaria</taxon>
    </lineage>
</organism>
<dbReference type="AlphaFoldDB" id="A0A821RLX4"/>
<proteinExistence type="predicted"/>
<name>A0A821RLX4_9BILA</name>
<feature type="non-terminal residue" evidence="1">
    <location>
        <position position="1"/>
    </location>
</feature>
<evidence type="ECO:0000313" key="1">
    <source>
        <dbReference type="EMBL" id="CAF4844566.1"/>
    </source>
</evidence>
<reference evidence="1" key="1">
    <citation type="submission" date="2021-02" db="EMBL/GenBank/DDBJ databases">
        <authorList>
            <person name="Nowell W R."/>
        </authorList>
    </citation>
    <scope>NUCLEOTIDE SEQUENCE</scope>
</reference>
<evidence type="ECO:0000313" key="2">
    <source>
        <dbReference type="Proteomes" id="UP000663873"/>
    </source>
</evidence>
<dbReference type="Proteomes" id="UP000663873">
    <property type="component" value="Unassembled WGS sequence"/>
</dbReference>
<gene>
    <name evidence="1" type="ORF">UJA718_LOCUS43201</name>
</gene>
<protein>
    <submittedName>
        <fullName evidence="1">Uncharacterized protein</fullName>
    </submittedName>
</protein>
<keyword evidence="2" id="KW-1185">Reference proteome</keyword>
<accession>A0A821RLX4</accession>